<proteinExistence type="predicted"/>
<dbReference type="InterPro" id="IPR035093">
    <property type="entry name" value="RelE/ParE_toxin_dom_sf"/>
</dbReference>
<reference evidence="1 2" key="1">
    <citation type="submission" date="2019-09" db="EMBL/GenBank/DDBJ databases">
        <title>Genomes of Cryomorphaceae.</title>
        <authorList>
            <person name="Bowman J.P."/>
        </authorList>
    </citation>
    <scope>NUCLEOTIDE SEQUENCE [LARGE SCALE GENOMIC DNA]</scope>
    <source>
        <strain evidence="1 2">KCTC 52047</strain>
    </source>
</reference>
<dbReference type="Pfam" id="PF05015">
    <property type="entry name" value="HigB-like_toxin"/>
    <property type="match status" value="1"/>
</dbReference>
<dbReference type="EMBL" id="WACR01000003">
    <property type="protein sequence ID" value="KAB1065133.1"/>
    <property type="molecule type" value="Genomic_DNA"/>
</dbReference>
<evidence type="ECO:0000313" key="2">
    <source>
        <dbReference type="Proteomes" id="UP000435357"/>
    </source>
</evidence>
<organism evidence="1 2">
    <name type="scientific">Salibacter halophilus</name>
    <dbReference type="NCBI Taxonomy" id="1803916"/>
    <lineage>
        <taxon>Bacteria</taxon>
        <taxon>Pseudomonadati</taxon>
        <taxon>Bacteroidota</taxon>
        <taxon>Flavobacteriia</taxon>
        <taxon>Flavobacteriales</taxon>
        <taxon>Salibacteraceae</taxon>
        <taxon>Salibacter</taxon>
    </lineage>
</organism>
<comment type="caution">
    <text evidence="1">The sequence shown here is derived from an EMBL/GenBank/DDBJ whole genome shotgun (WGS) entry which is preliminary data.</text>
</comment>
<gene>
    <name evidence="1" type="ORF">F3059_04055</name>
</gene>
<dbReference type="Gene3D" id="3.30.2310.20">
    <property type="entry name" value="RelE-like"/>
    <property type="match status" value="1"/>
</dbReference>
<dbReference type="AlphaFoldDB" id="A0A6N6M5Z6"/>
<sequence length="113" mass="13375">MNITFANKKLEMLANNDRKMQKELGQVRAKVLRRRLAQLDDATTLEDVRDLPGNYHELRNDRKGQWACDLDQPYRLIFEPHEDPIPTNEDGQYVWLEIVGVEVIEIINYHKEK</sequence>
<accession>A0A6N6M5Z6</accession>
<name>A0A6N6M5Z6_9FLAO</name>
<dbReference type="RefSeq" id="WP_151166754.1">
    <property type="nucleotide sequence ID" value="NZ_WACR01000003.1"/>
</dbReference>
<evidence type="ECO:0000313" key="1">
    <source>
        <dbReference type="EMBL" id="KAB1065133.1"/>
    </source>
</evidence>
<dbReference type="SUPFAM" id="SSF143011">
    <property type="entry name" value="RelE-like"/>
    <property type="match status" value="1"/>
</dbReference>
<dbReference type="InterPro" id="IPR007711">
    <property type="entry name" value="HigB-1"/>
</dbReference>
<keyword evidence="2" id="KW-1185">Reference proteome</keyword>
<dbReference type="OrthoDB" id="9801026at2"/>
<dbReference type="Proteomes" id="UP000435357">
    <property type="component" value="Unassembled WGS sequence"/>
</dbReference>
<protein>
    <submittedName>
        <fullName evidence="1">Killer suppression protein HigA</fullName>
    </submittedName>
</protein>